<dbReference type="InterPro" id="IPR040198">
    <property type="entry name" value="Fido_containing"/>
</dbReference>
<accession>A0AAU7YLA0</accession>
<feature type="active site" evidence="1">
    <location>
        <position position="189"/>
    </location>
</feature>
<dbReference type="PROSITE" id="PS51459">
    <property type="entry name" value="FIDO"/>
    <property type="match status" value="1"/>
</dbReference>
<protein>
    <submittedName>
        <fullName evidence="5">Fic family protein</fullName>
    </submittedName>
</protein>
<dbReference type="AlphaFoldDB" id="A0AAU7YLA0"/>
<dbReference type="EMBL" id="CP158586">
    <property type="protein sequence ID" value="XCA33570.1"/>
    <property type="molecule type" value="Genomic_DNA"/>
</dbReference>
<gene>
    <name evidence="5" type="ORF">ABS808_01795</name>
</gene>
<evidence type="ECO:0000256" key="3">
    <source>
        <dbReference type="PIRSR" id="PIRSR640198-3"/>
    </source>
</evidence>
<evidence type="ECO:0000259" key="4">
    <source>
        <dbReference type="PROSITE" id="PS51459"/>
    </source>
</evidence>
<name>A0AAU7YLA0_9RICK</name>
<reference evidence="5" key="1">
    <citation type="submission" date="2024-06" db="EMBL/GenBank/DDBJ databases">
        <title>Genome assembly of the Polyergus mexicanus.</title>
        <authorList>
            <person name="Cash E."/>
            <person name="Tustsui N.D."/>
            <person name="Ward P."/>
            <person name="Nguyen O."/>
            <person name="Sahasrabudhe R."/>
            <person name="Fairbairn C.W."/>
            <person name="Seligmann W.E."/>
            <person name="Sacco S."/>
            <person name="Beraut E."/>
            <person name="Miller C."/>
            <person name="Toffelmier E."/>
            <person name="Shaffer H.B."/>
        </authorList>
    </citation>
    <scope>NUCLEOTIDE SEQUENCE</scope>
    <source>
        <strain evidence="5">NDT 795.1</strain>
    </source>
</reference>
<dbReference type="SUPFAM" id="SSF140931">
    <property type="entry name" value="Fic-like"/>
    <property type="match status" value="1"/>
</dbReference>
<dbReference type="InterPro" id="IPR003812">
    <property type="entry name" value="Fido"/>
</dbReference>
<dbReference type="PANTHER" id="PTHR13504:SF38">
    <property type="entry name" value="FIDO DOMAIN-CONTAINING PROTEIN"/>
    <property type="match status" value="1"/>
</dbReference>
<evidence type="ECO:0000313" key="5">
    <source>
        <dbReference type="EMBL" id="XCA33570.1"/>
    </source>
</evidence>
<feature type="site" description="Important for autoinhibition of adenylyltransferase activity" evidence="3">
    <location>
        <position position="56"/>
    </location>
</feature>
<keyword evidence="2" id="KW-0547">Nucleotide-binding</keyword>
<sequence length="360" mass="41485">MKFIPSYTITSKIASCLIRIEAAKEKVLHLPLTVSMLSSLRETARLYTTHYSTMIEGNRLEPKQIEEILKHKGHFPRYKRDENEVKGYYAALTRIEQWAARRIPITEKAVQTLHALVIASGKSKIKPTPYRDGQNVIRDSRTRAIIYMPPEAKDVPKLMSSMIDWIRDSEQVPCPIIAGIAHYQFVTIHPYYDGNGRTARLLTTLILHLGGYDLKGLYSLEEYYAKNLGAYYEAISIGPSHNYYMGRAEADITKWIDYFVEGVAIAFENVLQRINEEGHRTDQTDLIRKLDPKQRRALELFGEFSMITASQVGKLFNFKPRTSAQLCKKWVEMGFIEVVDFSNRGRKYKLSKQYEDLISN</sequence>
<feature type="domain" description="Fido" evidence="4">
    <location>
        <begin position="105"/>
        <end position="261"/>
    </location>
</feature>
<dbReference type="Pfam" id="PF02661">
    <property type="entry name" value="Fic"/>
    <property type="match status" value="1"/>
</dbReference>
<evidence type="ECO:0000256" key="2">
    <source>
        <dbReference type="PIRSR" id="PIRSR640198-2"/>
    </source>
</evidence>
<dbReference type="PANTHER" id="PTHR13504">
    <property type="entry name" value="FIDO DOMAIN-CONTAINING PROTEIN DDB_G0283145"/>
    <property type="match status" value="1"/>
</dbReference>
<feature type="binding site" evidence="2">
    <location>
        <begin position="193"/>
        <end position="200"/>
    </location>
    <ligand>
        <name>ATP</name>
        <dbReference type="ChEBI" id="CHEBI:30616"/>
    </ligand>
</feature>
<dbReference type="Gene3D" id="1.10.3290.10">
    <property type="entry name" value="Fido-like domain"/>
    <property type="match status" value="1"/>
</dbReference>
<proteinExistence type="predicted"/>
<keyword evidence="2" id="KW-0067">ATP-binding</keyword>
<evidence type="ECO:0000256" key="1">
    <source>
        <dbReference type="PIRSR" id="PIRSR640198-1"/>
    </source>
</evidence>
<dbReference type="GO" id="GO:0005524">
    <property type="term" value="F:ATP binding"/>
    <property type="evidence" value="ECO:0007669"/>
    <property type="project" value="UniProtKB-KW"/>
</dbReference>
<dbReference type="InterPro" id="IPR036597">
    <property type="entry name" value="Fido-like_dom_sf"/>
</dbReference>
<organism evidence="5">
    <name type="scientific">Wolbachia endosymbiont of Polyergus mexicanus</name>
    <dbReference type="NCBI Taxonomy" id="3171167"/>
    <lineage>
        <taxon>Bacteria</taxon>
        <taxon>Pseudomonadati</taxon>
        <taxon>Pseudomonadota</taxon>
        <taxon>Alphaproteobacteria</taxon>
        <taxon>Rickettsiales</taxon>
        <taxon>Anaplasmataceae</taxon>
        <taxon>Wolbachieae</taxon>
        <taxon>Wolbachia</taxon>
    </lineage>
</organism>